<feature type="modified residue" description="4-aspartylphosphate" evidence="1">
    <location>
        <position position="413"/>
    </location>
</feature>
<evidence type="ECO:0000313" key="6">
    <source>
        <dbReference type="Proteomes" id="UP000305654"/>
    </source>
</evidence>
<dbReference type="GO" id="GO:0000160">
    <property type="term" value="P:phosphorelay signal transduction system"/>
    <property type="evidence" value="ECO:0007669"/>
    <property type="project" value="InterPro"/>
</dbReference>
<name>A0A5R9JB28_9PROT</name>
<dbReference type="CDD" id="cd00130">
    <property type="entry name" value="PAS"/>
    <property type="match status" value="2"/>
</dbReference>
<feature type="domain" description="PAS" evidence="3">
    <location>
        <begin position="141"/>
        <end position="205"/>
    </location>
</feature>
<dbReference type="InterPro" id="IPR000700">
    <property type="entry name" value="PAS-assoc_C"/>
</dbReference>
<organism evidence="5 6">
    <name type="scientific">Lichenicoccus roseus</name>
    <dbReference type="NCBI Taxonomy" id="2683649"/>
    <lineage>
        <taxon>Bacteria</taxon>
        <taxon>Pseudomonadati</taxon>
        <taxon>Pseudomonadota</taxon>
        <taxon>Alphaproteobacteria</taxon>
        <taxon>Acetobacterales</taxon>
        <taxon>Acetobacteraceae</taxon>
        <taxon>Lichenicoccus</taxon>
    </lineage>
</organism>
<dbReference type="Gene3D" id="3.40.50.2300">
    <property type="match status" value="1"/>
</dbReference>
<dbReference type="Pfam" id="PF00072">
    <property type="entry name" value="Response_reg"/>
    <property type="match status" value="1"/>
</dbReference>
<dbReference type="InterPro" id="IPR013656">
    <property type="entry name" value="PAS_4"/>
</dbReference>
<reference evidence="5 6" key="1">
    <citation type="submission" date="2019-05" db="EMBL/GenBank/DDBJ databases">
        <authorList>
            <person name="Pankratov T."/>
            <person name="Grouzdev D."/>
        </authorList>
    </citation>
    <scope>NUCLEOTIDE SEQUENCE [LARGE SCALE GENOMIC DNA]</scope>
    <source>
        <strain evidence="5 6">KEBCLARHB70R</strain>
    </source>
</reference>
<dbReference type="Proteomes" id="UP000305654">
    <property type="component" value="Unassembled WGS sequence"/>
</dbReference>
<comment type="caution">
    <text evidence="5">The sequence shown here is derived from an EMBL/GenBank/DDBJ whole genome shotgun (WGS) entry which is preliminary data.</text>
</comment>
<keyword evidence="6" id="KW-1185">Reference proteome</keyword>
<protein>
    <submittedName>
        <fullName evidence="5">PAS domain S-box protein</fullName>
    </submittedName>
</protein>
<dbReference type="SUPFAM" id="SSF52172">
    <property type="entry name" value="CheY-like"/>
    <property type="match status" value="1"/>
</dbReference>
<dbReference type="Pfam" id="PF13426">
    <property type="entry name" value="PAS_9"/>
    <property type="match status" value="1"/>
</dbReference>
<dbReference type="PROSITE" id="PS50110">
    <property type="entry name" value="RESPONSE_REGULATORY"/>
    <property type="match status" value="1"/>
</dbReference>
<dbReference type="SMART" id="SM00448">
    <property type="entry name" value="REC"/>
    <property type="match status" value="1"/>
</dbReference>
<proteinExistence type="predicted"/>
<dbReference type="PANTHER" id="PTHR44757">
    <property type="entry name" value="DIGUANYLATE CYCLASE DGCP"/>
    <property type="match status" value="1"/>
</dbReference>
<keyword evidence="1" id="KW-0597">Phosphoprotein</keyword>
<dbReference type="PROSITE" id="PS50113">
    <property type="entry name" value="PAC"/>
    <property type="match status" value="2"/>
</dbReference>
<evidence type="ECO:0000259" key="2">
    <source>
        <dbReference type="PROSITE" id="PS50110"/>
    </source>
</evidence>
<dbReference type="InterPro" id="IPR000014">
    <property type="entry name" value="PAS"/>
</dbReference>
<dbReference type="PANTHER" id="PTHR44757:SF2">
    <property type="entry name" value="BIOFILM ARCHITECTURE MAINTENANCE PROTEIN MBAA"/>
    <property type="match status" value="1"/>
</dbReference>
<dbReference type="InterPro" id="IPR001610">
    <property type="entry name" value="PAC"/>
</dbReference>
<evidence type="ECO:0000313" key="5">
    <source>
        <dbReference type="EMBL" id="TLU71438.1"/>
    </source>
</evidence>
<evidence type="ECO:0000259" key="4">
    <source>
        <dbReference type="PROSITE" id="PS50113"/>
    </source>
</evidence>
<dbReference type="Gene3D" id="3.30.450.20">
    <property type="entry name" value="PAS domain"/>
    <property type="match status" value="2"/>
</dbReference>
<dbReference type="SMART" id="SM00091">
    <property type="entry name" value="PAS"/>
    <property type="match status" value="1"/>
</dbReference>
<feature type="domain" description="PAC" evidence="4">
    <location>
        <begin position="216"/>
        <end position="268"/>
    </location>
</feature>
<accession>A0A5R9JB28</accession>
<feature type="domain" description="PAC" evidence="4">
    <location>
        <begin position="88"/>
        <end position="140"/>
    </location>
</feature>
<dbReference type="AlphaFoldDB" id="A0A5R9JB28"/>
<evidence type="ECO:0000259" key="3">
    <source>
        <dbReference type="PROSITE" id="PS50112"/>
    </source>
</evidence>
<gene>
    <name evidence="5" type="ORF">FE263_16170</name>
</gene>
<dbReference type="EMBL" id="VCDI01000006">
    <property type="protein sequence ID" value="TLU71438.1"/>
    <property type="molecule type" value="Genomic_DNA"/>
</dbReference>
<dbReference type="SMART" id="SM00086">
    <property type="entry name" value="PAC"/>
    <property type="match status" value="2"/>
</dbReference>
<feature type="domain" description="Response regulatory" evidence="2">
    <location>
        <begin position="363"/>
        <end position="479"/>
    </location>
</feature>
<dbReference type="PROSITE" id="PS50112">
    <property type="entry name" value="PAS"/>
    <property type="match status" value="1"/>
</dbReference>
<dbReference type="InterPro" id="IPR001789">
    <property type="entry name" value="Sig_transdc_resp-reg_receiver"/>
</dbReference>
<dbReference type="NCBIfam" id="TIGR00229">
    <property type="entry name" value="sensory_box"/>
    <property type="match status" value="2"/>
</dbReference>
<dbReference type="SUPFAM" id="SSF55785">
    <property type="entry name" value="PYP-like sensor domain (PAS domain)"/>
    <property type="match status" value="2"/>
</dbReference>
<evidence type="ECO:0000256" key="1">
    <source>
        <dbReference type="PROSITE-ProRule" id="PRU00169"/>
    </source>
</evidence>
<dbReference type="Pfam" id="PF08448">
    <property type="entry name" value="PAS_4"/>
    <property type="match status" value="1"/>
</dbReference>
<dbReference type="InterPro" id="IPR052155">
    <property type="entry name" value="Biofilm_reg_signaling"/>
</dbReference>
<dbReference type="OrthoDB" id="9796100at2"/>
<sequence length="494" mass="53871">MAGSLNISEAHGSIEPFHGFVPAVYELNVCMVDADGMITSWKTNIASAGSHVPSGFVGQHHSHLFTPEDRTRRRPEQVLKLAVLHGGFAEEGWRVRRDGSRYWASVVVEPVHDDARRVLGFTTMMRDISETRALREALRRSEQHIDLIMSSITDYAIFVLDTDGIVASWNPAAEEILGYGKRDIVGQHFSCFFSADDRESGKDALVVSSARAAGQFEDEGWRIRRDGSRFWARVVVDAIRDEHGDCIGFAHVTRDITLQRTIDELEQKLAHSQSGVADGIASGEVAHQFNDLLSAVAVSLDLITRSDDISTMHRLTRMAQRAAQSGARLTATLLETSQADQPQVSAGSVGGVAPALADDRQVTVLVVDDDPDVLELASCAVQELGYVVVSAADAEAAVAILENDPSVGLLFTDIIMSKSVSGLGLARRARELNPALRILLTSGYPRARLQSLPEIGDGMAFISKPYELSTLDAKLRELTAIRDKSEHTQTPVYS</sequence>
<dbReference type="InterPro" id="IPR035965">
    <property type="entry name" value="PAS-like_dom_sf"/>
</dbReference>
<dbReference type="RefSeq" id="WP_138327076.1">
    <property type="nucleotide sequence ID" value="NZ_VCDI01000006.1"/>
</dbReference>
<dbReference type="InterPro" id="IPR011006">
    <property type="entry name" value="CheY-like_superfamily"/>
</dbReference>